<dbReference type="PANTHER" id="PTHR38360">
    <property type="entry name" value="OS03G0120000 PROTEIN"/>
    <property type="match status" value="1"/>
</dbReference>
<dbReference type="SUPFAM" id="SSF53807">
    <property type="entry name" value="Helical backbone' metal receptor"/>
    <property type="match status" value="1"/>
</dbReference>
<accession>A0AAP0IHR1</accession>
<evidence type="ECO:0000256" key="1">
    <source>
        <dbReference type="SAM" id="SignalP"/>
    </source>
</evidence>
<evidence type="ECO:0000313" key="3">
    <source>
        <dbReference type="Proteomes" id="UP001417504"/>
    </source>
</evidence>
<comment type="caution">
    <text evidence="2">The sequence shown here is derived from an EMBL/GenBank/DDBJ whole genome shotgun (WGS) entry which is preliminary data.</text>
</comment>
<dbReference type="PANTHER" id="PTHR38360:SF1">
    <property type="entry name" value="F12P19.7"/>
    <property type="match status" value="1"/>
</dbReference>
<gene>
    <name evidence="2" type="ORF">Sjap_014663</name>
</gene>
<feature type="signal peptide" evidence="1">
    <location>
        <begin position="1"/>
        <end position="31"/>
    </location>
</feature>
<evidence type="ECO:0000313" key="2">
    <source>
        <dbReference type="EMBL" id="KAK9115716.1"/>
    </source>
</evidence>
<proteinExistence type="predicted"/>
<dbReference type="EMBL" id="JBBNAE010000006">
    <property type="protein sequence ID" value="KAK9115716.1"/>
    <property type="molecule type" value="Genomic_DNA"/>
</dbReference>
<sequence length="418" mass="47067">MSSSSSSSLHIITLMWCLFLFFTWCVEVADATSSTSEMWFENLVKNSNNSTGGSKVEDAQYFHIYYGQTFKVIKNGVDGKSYLLIQNNTKMATRTKYCTGRIKSFVIPLSNYSVETESFPVSFFELLGLLGTLQGITSDTVASECVMKSYMEGGIQMISKTELDKLKQFTAHFVGNTDEQACNFATFLPFYEDTPLQRAEWIKYVGVYANLEMRANQVYDSVKENYLCLTKVAANKTTSFKPIVAWLDYSEGTWSFTKDEYKMKYVVDAGGENIDESMNKNTYNISVSDNLDDLFAILCTVDLVIDETYVSDPATYTLSTFLQNINIEDKSSIGFLANQRLWRYDKRVLNSSLDWYNGAVSQPQLVLADLMEAFFPTGNYSTTYLRNLAKAKPVVSINPQTCTRATSAAMEPVVVACQ</sequence>
<keyword evidence="1" id="KW-0732">Signal</keyword>
<dbReference type="Proteomes" id="UP001417504">
    <property type="component" value="Unassembled WGS sequence"/>
</dbReference>
<reference evidence="2 3" key="1">
    <citation type="submission" date="2024-01" db="EMBL/GenBank/DDBJ databases">
        <title>Genome assemblies of Stephania.</title>
        <authorList>
            <person name="Yang L."/>
        </authorList>
    </citation>
    <scope>NUCLEOTIDE SEQUENCE [LARGE SCALE GENOMIC DNA]</scope>
    <source>
        <strain evidence="2">QJT</strain>
        <tissue evidence="2">Leaf</tissue>
    </source>
</reference>
<organism evidence="2 3">
    <name type="scientific">Stephania japonica</name>
    <dbReference type="NCBI Taxonomy" id="461633"/>
    <lineage>
        <taxon>Eukaryota</taxon>
        <taxon>Viridiplantae</taxon>
        <taxon>Streptophyta</taxon>
        <taxon>Embryophyta</taxon>
        <taxon>Tracheophyta</taxon>
        <taxon>Spermatophyta</taxon>
        <taxon>Magnoliopsida</taxon>
        <taxon>Ranunculales</taxon>
        <taxon>Menispermaceae</taxon>
        <taxon>Menispermoideae</taxon>
        <taxon>Cissampelideae</taxon>
        <taxon>Stephania</taxon>
    </lineage>
</organism>
<feature type="chain" id="PRO_5042827405" evidence="1">
    <location>
        <begin position="32"/>
        <end position="418"/>
    </location>
</feature>
<protein>
    <submittedName>
        <fullName evidence="2">Uncharacterized protein</fullName>
    </submittedName>
</protein>
<keyword evidence="3" id="KW-1185">Reference proteome</keyword>
<name>A0AAP0IHR1_9MAGN</name>
<dbReference type="AlphaFoldDB" id="A0AAP0IHR1"/>